<evidence type="ECO:0000256" key="2">
    <source>
        <dbReference type="SAM" id="MobiDB-lite"/>
    </source>
</evidence>
<gene>
    <name evidence="3" type="ORF">C0Q70_16949</name>
</gene>
<dbReference type="OrthoDB" id="6066466at2759"/>
<dbReference type="EMBL" id="PZQS01000010">
    <property type="protein sequence ID" value="PVD23676.1"/>
    <property type="molecule type" value="Genomic_DNA"/>
</dbReference>
<name>A0A2T7NR86_POMCA</name>
<dbReference type="Gene3D" id="3.30.1140.40">
    <property type="entry name" value="Tctex-1"/>
    <property type="match status" value="1"/>
</dbReference>
<evidence type="ECO:0000313" key="4">
    <source>
        <dbReference type="Proteomes" id="UP000245119"/>
    </source>
</evidence>
<comment type="similarity">
    <text evidence="1">Belongs to the dynein light chain Tctex-type family.</text>
</comment>
<dbReference type="CDD" id="cd21451">
    <property type="entry name" value="DLC-like_TCTEX1D"/>
    <property type="match status" value="1"/>
</dbReference>
<dbReference type="GO" id="GO:0005868">
    <property type="term" value="C:cytoplasmic dynein complex"/>
    <property type="evidence" value="ECO:0007669"/>
    <property type="project" value="TreeGrafter"/>
</dbReference>
<comment type="caution">
    <text evidence="3">The sequence shown here is derived from an EMBL/GenBank/DDBJ whole genome shotgun (WGS) entry which is preliminary data.</text>
</comment>
<reference evidence="3 4" key="1">
    <citation type="submission" date="2018-04" db="EMBL/GenBank/DDBJ databases">
        <title>The genome of golden apple snail Pomacea canaliculata provides insight into stress tolerance and invasive adaptation.</title>
        <authorList>
            <person name="Liu C."/>
            <person name="Liu B."/>
            <person name="Ren Y."/>
            <person name="Zhang Y."/>
            <person name="Wang H."/>
            <person name="Li S."/>
            <person name="Jiang F."/>
            <person name="Yin L."/>
            <person name="Zhang G."/>
            <person name="Qian W."/>
            <person name="Fan W."/>
        </authorList>
    </citation>
    <scope>NUCLEOTIDE SEQUENCE [LARGE SCALE GENOMIC DNA]</scope>
    <source>
        <strain evidence="3">SZHN2017</strain>
        <tissue evidence="3">Muscle</tissue>
    </source>
</reference>
<organism evidence="3 4">
    <name type="scientific">Pomacea canaliculata</name>
    <name type="common">Golden apple snail</name>
    <dbReference type="NCBI Taxonomy" id="400727"/>
    <lineage>
        <taxon>Eukaryota</taxon>
        <taxon>Metazoa</taxon>
        <taxon>Spiralia</taxon>
        <taxon>Lophotrochozoa</taxon>
        <taxon>Mollusca</taxon>
        <taxon>Gastropoda</taxon>
        <taxon>Caenogastropoda</taxon>
        <taxon>Architaenioglossa</taxon>
        <taxon>Ampullarioidea</taxon>
        <taxon>Ampullariidae</taxon>
        <taxon>Pomacea</taxon>
    </lineage>
</organism>
<dbReference type="InterPro" id="IPR038586">
    <property type="entry name" value="Tctex-1-like_sf"/>
</dbReference>
<evidence type="ECO:0000256" key="1">
    <source>
        <dbReference type="ARBA" id="ARBA00005361"/>
    </source>
</evidence>
<dbReference type="PANTHER" id="PTHR21255">
    <property type="entry name" value="T-COMPLEX-ASSOCIATED-TESTIS-EXPRESSED 1/ DYNEIN LIGHT CHAIN"/>
    <property type="match status" value="1"/>
</dbReference>
<keyword evidence="4" id="KW-1185">Reference proteome</keyword>
<dbReference type="GO" id="GO:0005737">
    <property type="term" value="C:cytoplasm"/>
    <property type="evidence" value="ECO:0007669"/>
    <property type="project" value="TreeGrafter"/>
</dbReference>
<dbReference type="InterPro" id="IPR005334">
    <property type="entry name" value="Tctex-1-like"/>
</dbReference>
<dbReference type="Pfam" id="PF03645">
    <property type="entry name" value="Tctex-1"/>
    <property type="match status" value="1"/>
</dbReference>
<dbReference type="OMA" id="ECTYKME"/>
<dbReference type="GO" id="GO:0007018">
    <property type="term" value="P:microtubule-based movement"/>
    <property type="evidence" value="ECO:0007669"/>
    <property type="project" value="TreeGrafter"/>
</dbReference>
<dbReference type="AlphaFoldDB" id="A0A2T7NR86"/>
<proteinExistence type="inferred from homology"/>
<protein>
    <submittedName>
        <fullName evidence="3">Uncharacterized protein</fullName>
    </submittedName>
</protein>
<evidence type="ECO:0000313" key="3">
    <source>
        <dbReference type="EMBL" id="PVD23676.1"/>
    </source>
</evidence>
<dbReference type="Proteomes" id="UP000245119">
    <property type="component" value="Linkage Group LG10"/>
</dbReference>
<sequence length="183" mass="19818">MLAPTGPAGRRHSVADQGAAGGGAAAAGSNVAHHNGVSRSAIIMTSAQGRRVSMAPPAPSTVSRHALYENTYKTEPERTFSPAAAKRVLRETMESMLADKKYNTEECTQLSKTLADVIKQRVKELGYARYKLVTMVAIGQRRDSGVAFSSRCVWNAQFDSFAEHTYKNKSLYAVGLVYAVYAE</sequence>
<accession>A0A2T7NR86</accession>
<feature type="region of interest" description="Disordered" evidence="2">
    <location>
        <begin position="1"/>
        <end position="31"/>
    </location>
</feature>
<dbReference type="GO" id="GO:0045505">
    <property type="term" value="F:dynein intermediate chain binding"/>
    <property type="evidence" value="ECO:0007669"/>
    <property type="project" value="TreeGrafter"/>
</dbReference>
<dbReference type="PANTHER" id="PTHR21255:SF65">
    <property type="entry name" value="TCTEX1 DOMAIN-CONTAINING PROTEIN 2"/>
    <property type="match status" value="1"/>
</dbReference>